<dbReference type="RefSeq" id="WP_053417147.1">
    <property type="nucleotide sequence ID" value="NZ_JBCMHV010000018.1"/>
</dbReference>
<dbReference type="AlphaFoldDB" id="A0A0M0LDE4"/>
<evidence type="ECO:0000313" key="2">
    <source>
        <dbReference type="Proteomes" id="UP000036867"/>
    </source>
</evidence>
<dbReference type="EMBL" id="LILB01000005">
    <property type="protein sequence ID" value="KOO48956.1"/>
    <property type="molecule type" value="Genomic_DNA"/>
</dbReference>
<protein>
    <recommendedName>
        <fullName evidence="3">YgiT-type zinc finger domain-containing protein</fullName>
    </recommendedName>
</protein>
<dbReference type="OrthoDB" id="2455216at2"/>
<reference evidence="2" key="1">
    <citation type="submission" date="2015-08" db="EMBL/GenBank/DDBJ databases">
        <title>Fjat-10028 dsm 16317.</title>
        <authorList>
            <person name="Liu B."/>
            <person name="Wang J."/>
            <person name="Zhu Y."/>
            <person name="Liu G."/>
            <person name="Chen Q."/>
            <person name="Chen Z."/>
            <person name="Lan J."/>
            <person name="Che J."/>
            <person name="Ge C."/>
            <person name="Shi H."/>
            <person name="Pan Z."/>
            <person name="Liu X."/>
        </authorList>
    </citation>
    <scope>NUCLEOTIDE SEQUENCE [LARGE SCALE GENOMIC DNA]</scope>
    <source>
        <strain evidence="2">DSM 16317</strain>
    </source>
</reference>
<proteinExistence type="predicted"/>
<dbReference type="Proteomes" id="UP000036867">
    <property type="component" value="Unassembled WGS sequence"/>
</dbReference>
<name>A0A0M0LDE4_9BACL</name>
<organism evidence="1 2">
    <name type="scientific">Viridibacillus arvi</name>
    <dbReference type="NCBI Taxonomy" id="263475"/>
    <lineage>
        <taxon>Bacteria</taxon>
        <taxon>Bacillati</taxon>
        <taxon>Bacillota</taxon>
        <taxon>Bacilli</taxon>
        <taxon>Bacillales</taxon>
        <taxon>Caryophanaceae</taxon>
        <taxon>Viridibacillus</taxon>
    </lineage>
</organism>
<accession>A0A0M0LDE4</accession>
<keyword evidence="2" id="KW-1185">Reference proteome</keyword>
<comment type="caution">
    <text evidence="1">The sequence shown here is derived from an EMBL/GenBank/DDBJ whole genome shotgun (WGS) entry which is preliminary data.</text>
</comment>
<evidence type="ECO:0008006" key="3">
    <source>
        <dbReference type="Google" id="ProtNLM"/>
    </source>
</evidence>
<sequence length="71" mass="8030">MICGKCDCEKKPALVVQNFKLNGGELHIQNIPSSLCDCDVWIAPSIRMELQRYATENSHLQGIHNISFEEI</sequence>
<evidence type="ECO:0000313" key="1">
    <source>
        <dbReference type="EMBL" id="KOO48956.1"/>
    </source>
</evidence>
<dbReference type="STRING" id="263475.AMD00_11150"/>
<dbReference type="GeneID" id="301136651"/>
<gene>
    <name evidence="1" type="ORF">AMD00_11150</name>
</gene>